<sequence length="73" mass="7987">MCQVSAKFAITKQGNVDAMQASLLAMETVQDVTVAQDVLLVSFNHHKHTEDSIANVIKAHGFELEAMVQDHHG</sequence>
<evidence type="ECO:0000313" key="1">
    <source>
        <dbReference type="EMBL" id="SCM83295.1"/>
    </source>
</evidence>
<accession>A0A212M0F3</accession>
<gene>
    <name evidence="1" type="ORF">KL86SPO_70153</name>
</gene>
<dbReference type="EMBL" id="FMJE01000007">
    <property type="protein sequence ID" value="SCM83295.1"/>
    <property type="molecule type" value="Genomic_DNA"/>
</dbReference>
<name>A0A212M0F3_9FIRM</name>
<protein>
    <submittedName>
        <fullName evidence="1">Uncharacterized protein</fullName>
    </submittedName>
</protein>
<reference evidence="1" key="1">
    <citation type="submission" date="2016-08" db="EMBL/GenBank/DDBJ databases">
        <authorList>
            <person name="Seilhamer J.J."/>
        </authorList>
    </citation>
    <scope>NUCLEOTIDE SEQUENCE</scope>
    <source>
        <strain evidence="1">86</strain>
    </source>
</reference>
<organism evidence="1">
    <name type="scientific">uncultured Sporomusa sp</name>
    <dbReference type="NCBI Taxonomy" id="307249"/>
    <lineage>
        <taxon>Bacteria</taxon>
        <taxon>Bacillati</taxon>
        <taxon>Bacillota</taxon>
        <taxon>Negativicutes</taxon>
        <taxon>Selenomonadales</taxon>
        <taxon>Sporomusaceae</taxon>
        <taxon>Sporomusa</taxon>
        <taxon>environmental samples</taxon>
    </lineage>
</organism>
<dbReference type="AlphaFoldDB" id="A0A212M0F3"/>
<dbReference type="RefSeq" id="WP_288185762.1">
    <property type="nucleotide sequence ID" value="NZ_LT608335.1"/>
</dbReference>
<proteinExistence type="predicted"/>